<dbReference type="Gene3D" id="3.40.50.10320">
    <property type="entry name" value="LmbE-like"/>
    <property type="match status" value="1"/>
</dbReference>
<dbReference type="SUPFAM" id="SSF100950">
    <property type="entry name" value="NagB/RpiA/CoA transferase-like"/>
    <property type="match status" value="1"/>
</dbReference>
<dbReference type="CDD" id="cd01399">
    <property type="entry name" value="GlcN6P_deaminase"/>
    <property type="match status" value="1"/>
</dbReference>
<dbReference type="InterPro" id="IPR003737">
    <property type="entry name" value="GlcNAc_PI_deacetylase-related"/>
</dbReference>
<evidence type="ECO:0000313" key="3">
    <source>
        <dbReference type="Proteomes" id="UP000027616"/>
    </source>
</evidence>
<dbReference type="eggNOG" id="COG2120">
    <property type="taxonomic scope" value="Bacteria"/>
</dbReference>
<dbReference type="Pfam" id="PF01182">
    <property type="entry name" value="Glucosamine_iso"/>
    <property type="match status" value="1"/>
</dbReference>
<dbReference type="GO" id="GO:0006044">
    <property type="term" value="P:N-acetylglucosamine metabolic process"/>
    <property type="evidence" value="ECO:0007669"/>
    <property type="project" value="InterPro"/>
</dbReference>
<dbReference type="InterPro" id="IPR037171">
    <property type="entry name" value="NagB/RpiA_transferase-like"/>
</dbReference>
<dbReference type="PANTHER" id="PTHR42892:SF1">
    <property type="entry name" value="GLUCOSAMINE-6-PHOSPHATE ISOMERASE"/>
    <property type="match status" value="1"/>
</dbReference>
<protein>
    <submittedName>
        <fullName evidence="2">Glucosamine-6-phosphate deaminase</fullName>
        <ecNumber evidence="2">3.5.99.6</ecNumber>
    </submittedName>
</protein>
<dbReference type="SUPFAM" id="SSF102588">
    <property type="entry name" value="LmbE-like"/>
    <property type="match status" value="1"/>
</dbReference>
<keyword evidence="3" id="KW-1185">Reference proteome</keyword>
<proteinExistence type="predicted"/>
<dbReference type="NCBIfam" id="NF002557">
    <property type="entry name" value="PRK02122.1"/>
    <property type="match status" value="1"/>
</dbReference>
<dbReference type="InterPro" id="IPR024078">
    <property type="entry name" value="LmbE-like_dom_sf"/>
</dbReference>
<evidence type="ECO:0000259" key="1">
    <source>
        <dbReference type="Pfam" id="PF01182"/>
    </source>
</evidence>
<dbReference type="STRING" id="1433126.BN938_0251"/>
<dbReference type="HOGENOM" id="CLU_425041_0_0_10"/>
<dbReference type="KEGG" id="rbc:BN938_0251"/>
<name>A0A060R657_9BACT</name>
<reference evidence="2 3" key="1">
    <citation type="journal article" date="2015" name="Genome Announc.">
        <title>Complete Genome Sequence of the Novel Leech Symbiont Mucinivorans hirudinis M3T.</title>
        <authorList>
            <person name="Nelson M.C."/>
            <person name="Bomar L."/>
            <person name="Graf J."/>
        </authorList>
    </citation>
    <scope>NUCLEOTIDE SEQUENCE [LARGE SCALE GENOMIC DNA]</scope>
    <source>
        <strain evidence="3">M3</strain>
    </source>
</reference>
<feature type="domain" description="Glucosamine/galactosamine-6-phosphate isomerase" evidence="1">
    <location>
        <begin position="35"/>
        <end position="259"/>
    </location>
</feature>
<dbReference type="OrthoDB" id="9791139at2"/>
<dbReference type="Proteomes" id="UP000027616">
    <property type="component" value="Chromosome I"/>
</dbReference>
<dbReference type="Gene3D" id="3.40.50.1360">
    <property type="match status" value="1"/>
</dbReference>
<dbReference type="InterPro" id="IPR052960">
    <property type="entry name" value="GlcN6P_deaminase-like"/>
</dbReference>
<dbReference type="InterPro" id="IPR004547">
    <property type="entry name" value="Glucosamine6P_isomerase"/>
</dbReference>
<organism evidence="2 3">
    <name type="scientific">Mucinivorans hirudinis</name>
    <dbReference type="NCBI Taxonomy" id="1433126"/>
    <lineage>
        <taxon>Bacteria</taxon>
        <taxon>Pseudomonadati</taxon>
        <taxon>Bacteroidota</taxon>
        <taxon>Bacteroidia</taxon>
        <taxon>Bacteroidales</taxon>
        <taxon>Rikenellaceae</taxon>
        <taxon>Mucinivorans</taxon>
    </lineage>
</organism>
<dbReference type="PANTHER" id="PTHR42892">
    <property type="entry name" value="GLUCOSAMINE-6-PHOSPHATE DEAMINASE-LIKE PROTEIN BT_0258-RELATED"/>
    <property type="match status" value="1"/>
</dbReference>
<dbReference type="AlphaFoldDB" id="A0A060R657"/>
<dbReference type="GO" id="GO:0004342">
    <property type="term" value="F:glucosamine-6-phosphate deaminase activity"/>
    <property type="evidence" value="ECO:0007669"/>
    <property type="project" value="UniProtKB-EC"/>
</dbReference>
<dbReference type="EC" id="3.5.99.6" evidence="2"/>
<gene>
    <name evidence="2" type="ORF">BN938_0251</name>
</gene>
<dbReference type="Pfam" id="PF02585">
    <property type="entry name" value="PIG-L"/>
    <property type="match status" value="1"/>
</dbReference>
<dbReference type="GO" id="GO:0005975">
    <property type="term" value="P:carbohydrate metabolic process"/>
    <property type="evidence" value="ECO:0007669"/>
    <property type="project" value="InterPro"/>
</dbReference>
<dbReference type="InterPro" id="IPR006148">
    <property type="entry name" value="Glc/Gal-6P_isomerase"/>
</dbReference>
<keyword evidence="2" id="KW-0378">Hydrolase</keyword>
<dbReference type="EMBL" id="HG934468">
    <property type="protein sequence ID" value="CDN30357.1"/>
    <property type="molecule type" value="Genomic_DNA"/>
</dbReference>
<dbReference type="eggNOG" id="COG0363">
    <property type="taxonomic scope" value="Bacteria"/>
</dbReference>
<sequence>MSNYKLKSDGGLKRGAEPIDIITRFERIPTHIAETSEEGARHVARQIAEIIRDRSMQGLHCNLALSSGKSPVGVYRELVRMHNEESLSFKNVEIFTVFEFYPVGESEHQSHTHTLKEEFLMQVDIPLENIHILNGKVASNDVTTYCRNYETMIRKKGGIDALLLGFGDEGQIALNESGTYPNTRTRVVALSNKSRKYASSMFYGVENTPTKALTMGIGTILSARKVFVVGWGENKSIAFAKVIEGNIDSAVPGSYLQEHNNIEITIDEDAASLLTRVNTPWLVGTCIWTNRFIRKAVLWLCQQVGKPILKLTYQDYIDHYLGQMIDDTGSTYDKINIQVFNDLQHTISGWPGGKPNGDDTTRPARSSPYPKRVVIFSPHPDDDVISMGGTFLRLADQGHDVHVAYQTSGNIAVHDDVVIQIVDSARECGFEDRYGEICELVASKKKGQAEPFALRQLKGSIRRAEAKAACRHFGINDRTNVHFLNLPFYETGSVKKGAVGQADIDIVVDLLRRVQPHQIYAAGDLSDPHGTHRVCIEAVLAALKQIIEDGDEWLNDCVMWLYRGAWQEWDLDMVDMAVPLSPDEVIKKRHAIYRHLSQKDIVPFPGDDKREFWQRAEDRTQATAQLYDKLGMAEYQAIEVFVKYDVYHQ</sequence>
<accession>A0A060R657</accession>
<dbReference type="PATRIC" id="fig|1433126.3.peg.249"/>
<evidence type="ECO:0000313" key="2">
    <source>
        <dbReference type="EMBL" id="CDN30357.1"/>
    </source>
</evidence>